<dbReference type="Proteomes" id="UP000698800">
    <property type="component" value="Unassembled WGS sequence"/>
</dbReference>
<dbReference type="Pfam" id="PF00264">
    <property type="entry name" value="Tyrosinase"/>
    <property type="match status" value="1"/>
</dbReference>
<evidence type="ECO:0000256" key="2">
    <source>
        <dbReference type="ARBA" id="ARBA00023002"/>
    </source>
</evidence>
<dbReference type="InterPro" id="IPR008922">
    <property type="entry name" value="Di-copper_centre_dom_sf"/>
</dbReference>
<keyword evidence="3" id="KW-0503">Monooxygenase</keyword>
<dbReference type="Gene3D" id="2.60.310.20">
    <property type="match status" value="1"/>
</dbReference>
<evidence type="ECO:0000256" key="1">
    <source>
        <dbReference type="ARBA" id="ARBA00001973"/>
    </source>
</evidence>
<gene>
    <name evidence="6" type="ORF">FGG08_004944</name>
</gene>
<accession>A0A9P8HZ59</accession>
<reference evidence="6" key="1">
    <citation type="submission" date="2021-03" db="EMBL/GenBank/DDBJ databases">
        <title>Comparative genomics and phylogenomic investigation of the class Geoglossomycetes provide insights into ecological specialization and systematics.</title>
        <authorList>
            <person name="Melie T."/>
            <person name="Pirro S."/>
            <person name="Miller A.N."/>
            <person name="Quandt A."/>
        </authorList>
    </citation>
    <scope>NUCLEOTIDE SEQUENCE</scope>
    <source>
        <strain evidence="6">GBOQ0MN5Z8</strain>
    </source>
</reference>
<evidence type="ECO:0000313" key="7">
    <source>
        <dbReference type="Proteomes" id="UP000698800"/>
    </source>
</evidence>
<dbReference type="OrthoDB" id="1658288at2759"/>
<comment type="caution">
    <text evidence="6">The sequence shown here is derived from an EMBL/GenBank/DDBJ whole genome shotgun (WGS) entry which is preliminary data.</text>
</comment>
<feature type="domain" description="Tyrosinase C-terminal" evidence="5">
    <location>
        <begin position="536"/>
        <end position="666"/>
    </location>
</feature>
<dbReference type="InterPro" id="IPR002227">
    <property type="entry name" value="Tyrosinase_Cu-bd"/>
</dbReference>
<dbReference type="AlphaFoldDB" id="A0A9P8HZ59"/>
<organism evidence="6 7">
    <name type="scientific">Glutinoglossum americanum</name>
    <dbReference type="NCBI Taxonomy" id="1670608"/>
    <lineage>
        <taxon>Eukaryota</taxon>
        <taxon>Fungi</taxon>
        <taxon>Dikarya</taxon>
        <taxon>Ascomycota</taxon>
        <taxon>Pezizomycotina</taxon>
        <taxon>Geoglossomycetes</taxon>
        <taxon>Geoglossales</taxon>
        <taxon>Geoglossaceae</taxon>
        <taxon>Glutinoglossum</taxon>
    </lineage>
</organism>
<sequence length="719" mass="80066">MAAPIGIKEAQEHNWVAQVVPTAARARVEIDEFLGDNDMTNLYLLALEAMQKEDPTKSVANGNEDWWTFYSISGGIHGSPPEDWDGIPKDLDAVGYCTHGALVFPTWHRVYIAMFEQAMTNKVQDIADQYTSEPERTIYKNAASRFRLPFWDPFLPRNRVNPSPVLNAGIWGVPKILAAKTVYVKRPNSSTLDPISNPLYQFEFPAQDVLREKDREPVDWSRTRLAPQGHEHTIRSPSSNGSTNVNEFNLRIQREGQSTSTKLWKLLSRYNTDNSSRTWEAFSTHWLLDHPSLTPTIDPRTRRPIFRDTSISLESWHDDIHVLVGSGARFEGHMANPTVAGIYRENITKSNADGEISNIDRLLAIYQALYPDKWVPATELQNDKTPLIPFRKTDDGMWDSNDVRDWKTLGFAVPGSQNLDSEGITKLETFLNEYYSWATEGSFPPPSVAEKWPRDLSHSVALYGDKATPAAKPRVRFDALEKSGLVTRTVTVSTAGQDPKIEVQDQPKQVVVQDAATNNPSLYPPGTIQDGTLPTWNASIRILKFAFEGSFSIHLFIGEIDDDQSSSYMTRTNEVGFSGIFASPPDAPCAGCAAQRESGLIYEDSIPITPSLFAYLCSNDSADGPPVELRTLESFAPEHVVPFLKEHLDWRLVDAASNSIDGEERLTESRLEIAVSVRDFQMPTQGAPMGVYGPAVTYREVTEGRIGGYGHTPAAASSA</sequence>
<evidence type="ECO:0000313" key="6">
    <source>
        <dbReference type="EMBL" id="KAH0538446.1"/>
    </source>
</evidence>
<comment type="cofactor">
    <cofactor evidence="1">
        <name>Cu(2+)</name>
        <dbReference type="ChEBI" id="CHEBI:29036"/>
    </cofactor>
</comment>
<dbReference type="SUPFAM" id="SSF48056">
    <property type="entry name" value="Di-copper centre-containing domain"/>
    <property type="match status" value="1"/>
</dbReference>
<evidence type="ECO:0000256" key="3">
    <source>
        <dbReference type="ARBA" id="ARBA00023033"/>
    </source>
</evidence>
<keyword evidence="2" id="KW-0560">Oxidoreductase</keyword>
<protein>
    <recommendedName>
        <fullName evidence="8">Tyrosinase</fullName>
    </recommendedName>
</protein>
<dbReference type="Gene3D" id="1.10.1280.10">
    <property type="entry name" value="Di-copper center containing domain from catechol oxidase"/>
    <property type="match status" value="2"/>
</dbReference>
<dbReference type="InterPro" id="IPR041640">
    <property type="entry name" value="Tyrosinase_C"/>
</dbReference>
<keyword evidence="7" id="KW-1185">Reference proteome</keyword>
<dbReference type="GO" id="GO:0004497">
    <property type="term" value="F:monooxygenase activity"/>
    <property type="evidence" value="ECO:0007669"/>
    <property type="project" value="UniProtKB-KW"/>
</dbReference>
<dbReference type="EMBL" id="JAGHQL010000108">
    <property type="protein sequence ID" value="KAH0538446.1"/>
    <property type="molecule type" value="Genomic_DNA"/>
</dbReference>
<feature type="domain" description="Tyrosinase copper-binding" evidence="4">
    <location>
        <begin position="74"/>
        <end position="340"/>
    </location>
</feature>
<proteinExistence type="predicted"/>
<name>A0A9P8HZ59_9PEZI</name>
<evidence type="ECO:0000259" key="5">
    <source>
        <dbReference type="Pfam" id="PF18132"/>
    </source>
</evidence>
<evidence type="ECO:0008006" key="8">
    <source>
        <dbReference type="Google" id="ProtNLM"/>
    </source>
</evidence>
<evidence type="ECO:0000259" key="4">
    <source>
        <dbReference type="Pfam" id="PF00264"/>
    </source>
</evidence>
<dbReference type="Pfam" id="PF18132">
    <property type="entry name" value="Tyrosinase_C"/>
    <property type="match status" value="1"/>
</dbReference>